<dbReference type="AlphaFoldDB" id="A0A099NIQ7"/>
<organism evidence="2 3">
    <name type="scientific">Pichia kudriavzevii</name>
    <name type="common">Yeast</name>
    <name type="synonym">Issatchenkia orientalis</name>
    <dbReference type="NCBI Taxonomy" id="4909"/>
    <lineage>
        <taxon>Eukaryota</taxon>
        <taxon>Fungi</taxon>
        <taxon>Dikarya</taxon>
        <taxon>Ascomycota</taxon>
        <taxon>Saccharomycotina</taxon>
        <taxon>Pichiomycetes</taxon>
        <taxon>Pichiales</taxon>
        <taxon>Pichiaceae</taxon>
        <taxon>Pichia</taxon>
    </lineage>
</organism>
<evidence type="ECO:0000256" key="1">
    <source>
        <dbReference type="SAM" id="MobiDB-lite"/>
    </source>
</evidence>
<evidence type="ECO:0000313" key="2">
    <source>
        <dbReference type="EMBL" id="KGK32415.1"/>
    </source>
</evidence>
<dbReference type="EMBL" id="JQFK01002291">
    <property type="protein sequence ID" value="KGK32415.1"/>
    <property type="molecule type" value="Genomic_DNA"/>
</dbReference>
<protein>
    <submittedName>
        <fullName evidence="2">Uncharacterized protein</fullName>
    </submittedName>
</protein>
<feature type="region of interest" description="Disordered" evidence="1">
    <location>
        <begin position="1"/>
        <end position="24"/>
    </location>
</feature>
<gene>
    <name evidence="2" type="ORF">JL09_g6978</name>
</gene>
<name>A0A099NIQ7_PICKU</name>
<feature type="non-terminal residue" evidence="2">
    <location>
        <position position="1"/>
    </location>
</feature>
<dbReference type="HOGENOM" id="CLU_2855892_0_0_1"/>
<reference evidence="3" key="1">
    <citation type="journal article" date="2014" name="Microb. Cell Fact.">
        <title>Exploiting Issatchenkia orientalis SD108 for succinic acid production.</title>
        <authorList>
            <person name="Xiao H."/>
            <person name="Shao Z."/>
            <person name="Jiang Y."/>
            <person name="Dole S."/>
            <person name="Zhao H."/>
        </authorList>
    </citation>
    <scope>NUCLEOTIDE SEQUENCE [LARGE SCALE GENOMIC DNA]</scope>
    <source>
        <strain evidence="3">SD108</strain>
    </source>
</reference>
<dbReference type="VEuPathDB" id="FungiDB:C5L36_0C08230"/>
<evidence type="ECO:0000313" key="3">
    <source>
        <dbReference type="Proteomes" id="UP000029867"/>
    </source>
</evidence>
<feature type="non-terminal residue" evidence="2">
    <location>
        <position position="65"/>
    </location>
</feature>
<proteinExistence type="predicted"/>
<accession>A0A099NIQ7</accession>
<dbReference type="Proteomes" id="UP000029867">
    <property type="component" value="Unassembled WGS sequence"/>
</dbReference>
<comment type="caution">
    <text evidence="2">The sequence shown here is derived from an EMBL/GenBank/DDBJ whole genome shotgun (WGS) entry which is preliminary data.</text>
</comment>
<sequence length="65" mass="7529">ALNPPDAFYDDARESPQQRTQDNQEFTDLRSSLAVFSENVNINSENSKLRFMDFSNDQIEPVDFN</sequence>